<evidence type="ECO:0000313" key="15">
    <source>
        <dbReference type="Proteomes" id="UP000324800"/>
    </source>
</evidence>
<evidence type="ECO:0000256" key="4">
    <source>
        <dbReference type="ARBA" id="ARBA00022763"/>
    </source>
</evidence>
<dbReference type="InterPro" id="IPR013719">
    <property type="entry name" value="RTT106/SPT16-like_middle_dom"/>
</dbReference>
<evidence type="ECO:0000256" key="1">
    <source>
        <dbReference type="ARBA" id="ARBA00010779"/>
    </source>
</evidence>
<dbReference type="InterPro" id="IPR056595">
    <property type="entry name" value="Fact-SPT16_PH"/>
</dbReference>
<gene>
    <name evidence="14" type="ORF">EZS28_027371</name>
</gene>
<dbReference type="Pfam" id="PF24824">
    <property type="entry name" value="PH_SPT16"/>
    <property type="match status" value="1"/>
</dbReference>
<comment type="subcellular location">
    <subcellularLocation>
        <location evidence="10">Nucleus</location>
    </subcellularLocation>
    <subcellularLocation>
        <location evidence="10">Chromosome</location>
    </subcellularLocation>
</comment>
<keyword evidence="9 10" id="KW-0539">Nucleus</keyword>
<comment type="caution">
    <text evidence="14">The sequence shown here is derived from an EMBL/GenBank/DDBJ whole genome shotgun (WGS) entry which is preliminary data.</text>
</comment>
<dbReference type="GO" id="GO:0006260">
    <property type="term" value="P:DNA replication"/>
    <property type="evidence" value="ECO:0007669"/>
    <property type="project" value="UniProtKB-KW"/>
</dbReference>
<dbReference type="SMART" id="SM01287">
    <property type="entry name" value="Rtt106"/>
    <property type="match status" value="1"/>
</dbReference>
<dbReference type="InterPro" id="IPR013953">
    <property type="entry name" value="FACT_SPT16_M"/>
</dbReference>
<feature type="compositionally biased region" description="Basic and acidic residues" evidence="11">
    <location>
        <begin position="436"/>
        <end position="449"/>
    </location>
</feature>
<comment type="similarity">
    <text evidence="1 10">Belongs to the peptidase M24 family. SPT16 subfamily.</text>
</comment>
<keyword evidence="7 10" id="KW-0804">Transcription</keyword>
<sequence length="449" mass="51903">DVFSSVLAKYGDGTHCFIGELVFRSAESRRLDNIKTQLNILLRRLRQREKEQADMASLTTQERLLLTKDRSIPILQNVYSRPSLKKRRLGVLEMHENGLRFIITKNEEIHIVFKNIRLAFYQKAENDLIAILHFHLWNPIMVAKKKTQDIQFYAEVAEAAKNIDGKSLRGGYDSDEMAEERREQEHKKRINQEFLEFATKIQQYTNTLYSSSSSSSSDNLSSLTVNVDVPVRQLGFYGVPQKDMVFVMPSKHAIVELTSYPFTIIFIDDIERIYFERVDFSLRNFDMTVIFKDLNKNPWPIKTIDNKKIETIKKWLDTEHITYSEGVRPLNWSKIMQTIRSDVDKFYEDGGWEFLDSAQGDEDDEESADVESEYDPNQESGLGEEESVSGSGVPSSVSDVDSDEFDGEVQSEEESDSIAGDEALEEEGKDWDELMEEAKKQDLERYGRR</sequence>
<dbReference type="GO" id="GO:0006281">
    <property type="term" value="P:DNA repair"/>
    <property type="evidence" value="ECO:0007669"/>
    <property type="project" value="UniProtKB-UniRule"/>
</dbReference>
<dbReference type="GO" id="GO:0031491">
    <property type="term" value="F:nucleosome binding"/>
    <property type="evidence" value="ECO:0007669"/>
    <property type="project" value="TreeGrafter"/>
</dbReference>
<dbReference type="Pfam" id="PF08512">
    <property type="entry name" value="Rttp106-like_middle"/>
    <property type="match status" value="1"/>
</dbReference>
<feature type="compositionally biased region" description="Acidic residues" evidence="11">
    <location>
        <begin position="400"/>
        <end position="416"/>
    </location>
</feature>
<feature type="compositionally biased region" description="Low complexity" evidence="11">
    <location>
        <begin position="388"/>
        <end position="399"/>
    </location>
</feature>
<evidence type="ECO:0000256" key="9">
    <source>
        <dbReference type="ARBA" id="ARBA00023242"/>
    </source>
</evidence>
<dbReference type="GO" id="GO:0006368">
    <property type="term" value="P:transcription elongation by RNA polymerase II"/>
    <property type="evidence" value="ECO:0007669"/>
    <property type="project" value="TreeGrafter"/>
</dbReference>
<reference evidence="14 15" key="1">
    <citation type="submission" date="2019-03" db="EMBL/GenBank/DDBJ databases">
        <title>Single cell metagenomics reveals metabolic interactions within the superorganism composed of flagellate Streblomastix strix and complex community of Bacteroidetes bacteria on its surface.</title>
        <authorList>
            <person name="Treitli S.C."/>
            <person name="Kolisko M."/>
            <person name="Husnik F."/>
            <person name="Keeling P."/>
            <person name="Hampl V."/>
        </authorList>
    </citation>
    <scope>NUCLEOTIDE SEQUENCE [LARGE SCALE GENOMIC DNA]</scope>
    <source>
        <strain evidence="14">ST1C</strain>
    </source>
</reference>
<evidence type="ECO:0000256" key="7">
    <source>
        <dbReference type="ARBA" id="ARBA00023163"/>
    </source>
</evidence>
<dbReference type="InterPro" id="IPR011993">
    <property type="entry name" value="PH-like_dom_sf"/>
</dbReference>
<dbReference type="GO" id="GO:0035101">
    <property type="term" value="C:FACT complex"/>
    <property type="evidence" value="ECO:0007669"/>
    <property type="project" value="UniProtKB-UniRule"/>
</dbReference>
<evidence type="ECO:0000256" key="11">
    <source>
        <dbReference type="SAM" id="MobiDB-lite"/>
    </source>
</evidence>
<feature type="compositionally biased region" description="Acidic residues" evidence="11">
    <location>
        <begin position="422"/>
        <end position="435"/>
    </location>
</feature>
<dbReference type="Pfam" id="PF08644">
    <property type="entry name" value="SPT16"/>
    <property type="match status" value="1"/>
</dbReference>
<proteinExistence type="inferred from homology"/>
<dbReference type="OrthoDB" id="10251642at2759"/>
<dbReference type="PANTHER" id="PTHR13980:SF15">
    <property type="entry name" value="FACT COMPLEX SUBUNIT SPT16"/>
    <property type="match status" value="1"/>
</dbReference>
<feature type="domain" description="Histone chaperone RTT106/FACT complex subunit SPT16-like middle" evidence="13">
    <location>
        <begin position="236"/>
        <end position="326"/>
    </location>
</feature>
<protein>
    <recommendedName>
        <fullName evidence="10">FACT complex subunit</fullName>
    </recommendedName>
</protein>
<keyword evidence="5 10" id="KW-0805">Transcription regulation</keyword>
<name>A0A5J4V4S5_9EUKA</name>
<accession>A0A5J4V4S5</accession>
<evidence type="ECO:0000256" key="6">
    <source>
        <dbReference type="ARBA" id="ARBA00023054"/>
    </source>
</evidence>
<dbReference type="SMART" id="SM01286">
    <property type="entry name" value="SPT16"/>
    <property type="match status" value="1"/>
</dbReference>
<dbReference type="Proteomes" id="UP000324800">
    <property type="component" value="Unassembled WGS sequence"/>
</dbReference>
<keyword evidence="2 10" id="KW-0158">Chromosome</keyword>
<feature type="non-terminal residue" evidence="14">
    <location>
        <position position="1"/>
    </location>
</feature>
<dbReference type="EMBL" id="SNRW01010045">
    <property type="protein sequence ID" value="KAA6377101.1"/>
    <property type="molecule type" value="Genomic_DNA"/>
</dbReference>
<keyword evidence="3 10" id="KW-0235">DNA replication</keyword>
<dbReference type="PANTHER" id="PTHR13980">
    <property type="entry name" value="CDC68 RELATED"/>
    <property type="match status" value="1"/>
</dbReference>
<keyword evidence="8 10" id="KW-0234">DNA repair</keyword>
<evidence type="ECO:0000256" key="5">
    <source>
        <dbReference type="ARBA" id="ARBA00023015"/>
    </source>
</evidence>
<dbReference type="Gene3D" id="2.30.29.30">
    <property type="entry name" value="Pleckstrin-homology domain (PH domain)/Phosphotyrosine-binding domain (PTB)"/>
    <property type="match status" value="1"/>
</dbReference>
<feature type="domain" description="FACT complex subunit SPT16 middle" evidence="12">
    <location>
        <begin position="3"/>
        <end position="101"/>
    </location>
</feature>
<comment type="subunit">
    <text evidence="10">Component of the FACT complex.</text>
</comment>
<keyword evidence="4 10" id="KW-0227">DNA damage</keyword>
<feature type="compositionally biased region" description="Acidic residues" evidence="11">
    <location>
        <begin position="359"/>
        <end position="387"/>
    </location>
</feature>
<organism evidence="14 15">
    <name type="scientific">Streblomastix strix</name>
    <dbReference type="NCBI Taxonomy" id="222440"/>
    <lineage>
        <taxon>Eukaryota</taxon>
        <taxon>Metamonada</taxon>
        <taxon>Preaxostyla</taxon>
        <taxon>Oxymonadida</taxon>
        <taxon>Streblomastigidae</taxon>
        <taxon>Streblomastix</taxon>
    </lineage>
</organism>
<dbReference type="AlphaFoldDB" id="A0A5J4V4S5"/>
<evidence type="ECO:0000259" key="12">
    <source>
        <dbReference type="SMART" id="SM01286"/>
    </source>
</evidence>
<keyword evidence="6" id="KW-0175">Coiled coil</keyword>
<evidence type="ECO:0000256" key="2">
    <source>
        <dbReference type="ARBA" id="ARBA00022454"/>
    </source>
</evidence>
<evidence type="ECO:0000256" key="3">
    <source>
        <dbReference type="ARBA" id="ARBA00022705"/>
    </source>
</evidence>
<evidence type="ECO:0000256" key="8">
    <source>
        <dbReference type="ARBA" id="ARBA00023204"/>
    </source>
</evidence>
<comment type="function">
    <text evidence="10">Component of the FACT complex, a general chromatin factor that acts to reorganize nucleosomes. The FACT complex is involved in multiple processes that require DNA as a template such as mRNA elongation, DNA replication and DNA repair. During transcription elongation the FACT complex acts as a histone chaperone that both destabilizes and restores nucleosomal structure. It facilitates the passage of RNA polymerase II and transcription by promoting the dissociation of one histone H2A-H2B dimer from the nucleosome, then subsequently promotes the reestablishment of the nucleosome following the passage of RNA polymerase II.</text>
</comment>
<evidence type="ECO:0000313" key="14">
    <source>
        <dbReference type="EMBL" id="KAA6377101.1"/>
    </source>
</evidence>
<dbReference type="Gene3D" id="2.30.29.150">
    <property type="match status" value="1"/>
</dbReference>
<dbReference type="InterPro" id="IPR040258">
    <property type="entry name" value="Spt16"/>
</dbReference>
<evidence type="ECO:0000256" key="10">
    <source>
        <dbReference type="RuleBase" id="RU367052"/>
    </source>
</evidence>
<evidence type="ECO:0000259" key="13">
    <source>
        <dbReference type="SMART" id="SM01287"/>
    </source>
</evidence>
<dbReference type="FunFam" id="2.30.29.30:FF:000017">
    <property type="entry name" value="FACT complex subunit SPT16"/>
    <property type="match status" value="1"/>
</dbReference>
<feature type="region of interest" description="Disordered" evidence="11">
    <location>
        <begin position="354"/>
        <end position="449"/>
    </location>
</feature>